<proteinExistence type="predicted"/>
<accession>A0A8R1I8M9</accession>
<feature type="region of interest" description="Disordered" evidence="1">
    <location>
        <begin position="94"/>
        <end position="125"/>
    </location>
</feature>
<evidence type="ECO:0000313" key="3">
    <source>
        <dbReference type="Proteomes" id="UP000005237"/>
    </source>
</evidence>
<sequence>MAIIRCRQMGLDKPTFAKQFKTSKSVIRATLNTPNLSKATGRSLKTSSGADRIIFRMSKKNPRLTSTDINSELKDQYGVQFTWLTGVQRHCQKTSAPRWTLQKAPSEKANDSGEEPFSSTEVGKGSSALGWNKVPTIKHGGGNVMMWGCFHENGVGSLIRITGTMESYMYKDIVEKEMLPPGRSQMGRGWLFQQDNNPKNSFHFVKDWFAQRRVNEVLGRRLKNKTAKNCTEKFKQLKEEWTKIRLQTLTNLIESMQKYVRPLSKPKAWRLSINSIESFFNISPGF</sequence>
<dbReference type="EnsemblMetazoa" id="CJA26626c.1">
    <property type="protein sequence ID" value="CJA26626c.1"/>
    <property type="gene ID" value="WBGene00182198"/>
</dbReference>
<dbReference type="Gene3D" id="3.30.420.10">
    <property type="entry name" value="Ribonuclease H-like superfamily/Ribonuclease H"/>
    <property type="match status" value="1"/>
</dbReference>
<dbReference type="AlphaFoldDB" id="A0A8R1I8M9"/>
<reference evidence="2" key="2">
    <citation type="submission" date="2022-06" db="UniProtKB">
        <authorList>
            <consortium name="EnsemblMetazoa"/>
        </authorList>
    </citation>
    <scope>IDENTIFICATION</scope>
    <source>
        <strain evidence="2">DF5081</strain>
    </source>
</reference>
<evidence type="ECO:0000256" key="1">
    <source>
        <dbReference type="SAM" id="MobiDB-lite"/>
    </source>
</evidence>
<protein>
    <submittedName>
        <fullName evidence="2">Uncharacterized protein</fullName>
    </submittedName>
</protein>
<dbReference type="GO" id="GO:0003676">
    <property type="term" value="F:nucleic acid binding"/>
    <property type="evidence" value="ECO:0007669"/>
    <property type="project" value="InterPro"/>
</dbReference>
<dbReference type="InterPro" id="IPR036397">
    <property type="entry name" value="RNaseH_sf"/>
</dbReference>
<reference evidence="3" key="1">
    <citation type="submission" date="2010-08" db="EMBL/GenBank/DDBJ databases">
        <authorList>
            <consortium name="Caenorhabditis japonica Sequencing Consortium"/>
            <person name="Wilson R.K."/>
        </authorList>
    </citation>
    <scope>NUCLEOTIDE SEQUENCE [LARGE SCALE GENOMIC DNA]</scope>
    <source>
        <strain evidence="3">DF5081</strain>
    </source>
</reference>
<evidence type="ECO:0000313" key="2">
    <source>
        <dbReference type="EnsemblMetazoa" id="CJA26626c.1"/>
    </source>
</evidence>
<keyword evidence="3" id="KW-1185">Reference proteome</keyword>
<name>A0A8R1I8M9_CAEJA</name>
<dbReference type="Proteomes" id="UP000005237">
    <property type="component" value="Unassembled WGS sequence"/>
</dbReference>
<organism evidence="2 3">
    <name type="scientific">Caenorhabditis japonica</name>
    <dbReference type="NCBI Taxonomy" id="281687"/>
    <lineage>
        <taxon>Eukaryota</taxon>
        <taxon>Metazoa</taxon>
        <taxon>Ecdysozoa</taxon>
        <taxon>Nematoda</taxon>
        <taxon>Chromadorea</taxon>
        <taxon>Rhabditida</taxon>
        <taxon>Rhabditina</taxon>
        <taxon>Rhabditomorpha</taxon>
        <taxon>Rhabditoidea</taxon>
        <taxon>Rhabditidae</taxon>
        <taxon>Peloderinae</taxon>
        <taxon>Caenorhabditis</taxon>
    </lineage>
</organism>